<evidence type="ECO:0000313" key="2">
    <source>
        <dbReference type="EMBL" id="HEW52888.1"/>
    </source>
</evidence>
<keyword evidence="1" id="KW-1133">Transmembrane helix</keyword>
<keyword evidence="1" id="KW-0472">Membrane</keyword>
<dbReference type="PANTHER" id="PTHR43229">
    <property type="entry name" value="NODULATION PROTEIN J"/>
    <property type="match status" value="1"/>
</dbReference>
<feature type="transmembrane region" description="Helical" evidence="1">
    <location>
        <begin position="21"/>
        <end position="43"/>
    </location>
</feature>
<feature type="transmembrane region" description="Helical" evidence="1">
    <location>
        <begin position="90"/>
        <end position="120"/>
    </location>
</feature>
<sequence length="240" mass="26844">MSRINSILAIAKIYSAWFMKSRLWIVNQLIIPISMYIVFLLVIGRGFEINALIGGLIALAWNAGSNALSQQIFSYRSYYRLLDMFIASPVTPTIFIAGTALGALLNALLPALPIFALVIIYKGVDVVILIPVFLLSWILGSITGFFMAYRARSPARFYALANLLYYLLTILPPVYYPASIIPGIGMYIALLIPTATLSDLARISISIEPPLNLYYDLIVIIVYLTVLLTLTLRYAEWREH</sequence>
<name>A0A7C2VNS4_9CREN</name>
<evidence type="ECO:0008006" key="3">
    <source>
        <dbReference type="Google" id="ProtNLM"/>
    </source>
</evidence>
<comment type="caution">
    <text evidence="2">The sequence shown here is derived from an EMBL/GenBank/DDBJ whole genome shotgun (WGS) entry which is preliminary data.</text>
</comment>
<dbReference type="EMBL" id="DSGT01000005">
    <property type="protein sequence ID" value="HEW52888.1"/>
    <property type="molecule type" value="Genomic_DNA"/>
</dbReference>
<feature type="transmembrane region" description="Helical" evidence="1">
    <location>
        <begin position="49"/>
        <end position="69"/>
    </location>
</feature>
<protein>
    <recommendedName>
        <fullName evidence="3">ABC transporter permease</fullName>
    </recommendedName>
</protein>
<organism evidence="2">
    <name type="scientific">Ignisphaera aggregans</name>
    <dbReference type="NCBI Taxonomy" id="334771"/>
    <lineage>
        <taxon>Archaea</taxon>
        <taxon>Thermoproteota</taxon>
        <taxon>Thermoprotei</taxon>
        <taxon>Desulfurococcales</taxon>
        <taxon>Desulfurococcaceae</taxon>
        <taxon>Ignisphaera</taxon>
    </lineage>
</organism>
<feature type="transmembrane region" description="Helical" evidence="1">
    <location>
        <begin position="126"/>
        <end position="148"/>
    </location>
</feature>
<dbReference type="AlphaFoldDB" id="A0A7C2VNS4"/>
<keyword evidence="1" id="KW-0812">Transmembrane</keyword>
<reference evidence="2" key="1">
    <citation type="journal article" date="2020" name="mSystems">
        <title>Genome- and Community-Level Interaction Insights into Carbon Utilization and Element Cycling Functions of Hydrothermarchaeota in Hydrothermal Sediment.</title>
        <authorList>
            <person name="Zhou Z."/>
            <person name="Liu Y."/>
            <person name="Xu W."/>
            <person name="Pan J."/>
            <person name="Luo Z.H."/>
            <person name="Li M."/>
        </authorList>
    </citation>
    <scope>NUCLEOTIDE SEQUENCE [LARGE SCALE GENOMIC DNA]</scope>
    <source>
        <strain evidence="2">SpSt-16</strain>
    </source>
</reference>
<accession>A0A7C2VNS4</accession>
<dbReference type="InterPro" id="IPR051784">
    <property type="entry name" value="Nod_factor_ABC_transporter"/>
</dbReference>
<proteinExistence type="predicted"/>
<feature type="transmembrane region" description="Helical" evidence="1">
    <location>
        <begin position="213"/>
        <end position="235"/>
    </location>
</feature>
<evidence type="ECO:0000256" key="1">
    <source>
        <dbReference type="SAM" id="Phobius"/>
    </source>
</evidence>
<gene>
    <name evidence="2" type="ORF">ENO77_01770</name>
</gene>
<dbReference type="PANTHER" id="PTHR43229:SF3">
    <property type="entry name" value="ABC-TYPE MULTIDRUG TRANSPORT SYSTEM, PERMEASE COMPONENT"/>
    <property type="match status" value="1"/>
</dbReference>
<feature type="transmembrane region" description="Helical" evidence="1">
    <location>
        <begin position="155"/>
        <end position="174"/>
    </location>
</feature>